<organism evidence="4 5">
    <name type="scientific">Trinickia soli</name>
    <dbReference type="NCBI Taxonomy" id="380675"/>
    <lineage>
        <taxon>Bacteria</taxon>
        <taxon>Pseudomonadati</taxon>
        <taxon>Pseudomonadota</taxon>
        <taxon>Betaproteobacteria</taxon>
        <taxon>Burkholderiales</taxon>
        <taxon>Burkholderiaceae</taxon>
        <taxon>Trinickia</taxon>
    </lineage>
</organism>
<name>A0A2N7VM29_9BURK</name>
<dbReference type="GO" id="GO:0005576">
    <property type="term" value="C:extracellular region"/>
    <property type="evidence" value="ECO:0007669"/>
    <property type="project" value="InterPro"/>
</dbReference>
<dbReference type="InterPro" id="IPR029058">
    <property type="entry name" value="AB_hydrolase_fold"/>
</dbReference>
<proteinExistence type="predicted"/>
<feature type="region of interest" description="Disordered" evidence="3">
    <location>
        <begin position="20"/>
        <end position="80"/>
    </location>
</feature>
<evidence type="ECO:0000256" key="3">
    <source>
        <dbReference type="SAM" id="MobiDB-lite"/>
    </source>
</evidence>
<comment type="caution">
    <text evidence="4">The sequence shown here is derived from an EMBL/GenBank/DDBJ whole genome shotgun (WGS) entry which is preliminary data.</text>
</comment>
<gene>
    <name evidence="4" type="ORF">C0Z19_23170</name>
</gene>
<dbReference type="RefSeq" id="WP_102612184.1">
    <property type="nucleotide sequence ID" value="NZ_CADIKD010000022.1"/>
</dbReference>
<dbReference type="Proteomes" id="UP000235347">
    <property type="component" value="Unassembled WGS sequence"/>
</dbReference>
<dbReference type="GO" id="GO:0016787">
    <property type="term" value="F:hydrolase activity"/>
    <property type="evidence" value="ECO:0007669"/>
    <property type="project" value="UniProtKB-KW"/>
</dbReference>
<evidence type="ECO:0000313" key="5">
    <source>
        <dbReference type="Proteomes" id="UP000235347"/>
    </source>
</evidence>
<dbReference type="PANTHER" id="PTHR43037">
    <property type="entry name" value="UNNAMED PRODUCT-RELATED"/>
    <property type="match status" value="1"/>
</dbReference>
<dbReference type="AlphaFoldDB" id="A0A2N7VM29"/>
<protein>
    <submittedName>
        <fullName evidence="4">Esterase</fullName>
    </submittedName>
</protein>
<keyword evidence="2" id="KW-0378">Hydrolase</keyword>
<dbReference type="NCBIfam" id="TIGR01840">
    <property type="entry name" value="esterase_phb"/>
    <property type="match status" value="1"/>
</dbReference>
<dbReference type="Gene3D" id="3.40.50.1820">
    <property type="entry name" value="alpha/beta hydrolase"/>
    <property type="match status" value="1"/>
</dbReference>
<dbReference type="InterPro" id="IPR010126">
    <property type="entry name" value="Esterase_phb"/>
</dbReference>
<sequence>MTKSLTKLWLQGLKRWMNGVPAAQAESLRQATKKKRRKRADSTKGPAGTGVGSVRAARAAREPRDSGKTRESRVRPRAGAWTKGEWTRSYHSAPPLPGRLVNHLSYGLYVPPTAAGRAMPLLVMLHGCKQTIDEFAMGTRMNLVADANGFAVVYPEQSKHAHAHRCWHWYDDVDTAGLGEARAVVSLVDFLIEHHGVDPERIYLAGLSAGAGLASLLALHYPERFAAVALHSAPALGEAHSGMTAMDVMRRGARRDPIALVDALVDAARYPGMPAIIVHGDADRVVAPKNAEQLGLAFLRLNGFVDHSGNFVTGSLHETTEGAAHINDYSTGNRAIVRVCRVAGLGHAWAGGDEAVPFHSGTGPDASAMIWAFLREHRRRRTTAARKAAVR</sequence>
<dbReference type="PANTHER" id="PTHR43037:SF1">
    <property type="entry name" value="BLL1128 PROTEIN"/>
    <property type="match status" value="1"/>
</dbReference>
<feature type="compositionally biased region" description="Basic and acidic residues" evidence="3">
    <location>
        <begin position="59"/>
        <end position="74"/>
    </location>
</feature>
<dbReference type="InterPro" id="IPR050955">
    <property type="entry name" value="Plant_Biomass_Hydrol_Est"/>
</dbReference>
<keyword evidence="1" id="KW-0732">Signal</keyword>
<dbReference type="SUPFAM" id="SSF53474">
    <property type="entry name" value="alpha/beta-Hydrolases"/>
    <property type="match status" value="1"/>
</dbReference>
<accession>A0A2N7VM29</accession>
<dbReference type="Pfam" id="PF10503">
    <property type="entry name" value="Esterase_PHB"/>
    <property type="match status" value="1"/>
</dbReference>
<keyword evidence="5" id="KW-1185">Reference proteome</keyword>
<evidence type="ECO:0000256" key="1">
    <source>
        <dbReference type="ARBA" id="ARBA00022729"/>
    </source>
</evidence>
<reference evidence="4 5" key="1">
    <citation type="submission" date="2018-01" db="EMBL/GenBank/DDBJ databases">
        <title>Whole genome analyses suggest that Burkholderia sensu lato contains two further novel genera in the rhizoxinica-symbiotica group Mycetohabitans gen. nov., and Trinickia gen. nov.: implications for the evolution of diazotrophy and nodulation in the Burkholderiaceae.</title>
        <authorList>
            <person name="Estrada-de los Santos P."/>
            <person name="Palmer M."/>
            <person name="Chavez-Ramirez B."/>
            <person name="Beukes C."/>
            <person name="Steenkamp E.T."/>
            <person name="Hirsch A.M."/>
            <person name="Manyaka P."/>
            <person name="Maluk M."/>
            <person name="Lafos M."/>
            <person name="Crook M."/>
            <person name="Gross E."/>
            <person name="Simon M.F."/>
            <person name="Bueno dos Reis Junior F."/>
            <person name="Poole P.S."/>
            <person name="Venter S.N."/>
            <person name="James E.K."/>
        </authorList>
    </citation>
    <scope>NUCLEOTIDE SEQUENCE [LARGE SCALE GENOMIC DNA]</scope>
    <source>
        <strain evidence="4 5">GP25-8</strain>
    </source>
</reference>
<dbReference type="EMBL" id="PNYB01000026">
    <property type="protein sequence ID" value="PMS18208.1"/>
    <property type="molecule type" value="Genomic_DNA"/>
</dbReference>
<evidence type="ECO:0000256" key="2">
    <source>
        <dbReference type="ARBA" id="ARBA00022801"/>
    </source>
</evidence>
<evidence type="ECO:0000313" key="4">
    <source>
        <dbReference type="EMBL" id="PMS18208.1"/>
    </source>
</evidence>